<dbReference type="PROSITE" id="PS50293">
    <property type="entry name" value="TPR_REGION"/>
    <property type="match status" value="1"/>
</dbReference>
<dbReference type="InterPro" id="IPR050768">
    <property type="entry name" value="UPF0353/GerABKA_families"/>
</dbReference>
<dbReference type="Proteomes" id="UP000009232">
    <property type="component" value="Chromosome"/>
</dbReference>
<gene>
    <name evidence="5" type="ordered locus">Thicy_1669</name>
</gene>
<dbReference type="InterPro" id="IPR036465">
    <property type="entry name" value="vWFA_dom_sf"/>
</dbReference>
<evidence type="ECO:0000313" key="6">
    <source>
        <dbReference type="Proteomes" id="UP000009232"/>
    </source>
</evidence>
<feature type="compositionally biased region" description="Basic and acidic residues" evidence="2">
    <location>
        <begin position="540"/>
        <end position="552"/>
    </location>
</feature>
<evidence type="ECO:0000256" key="3">
    <source>
        <dbReference type="SAM" id="Phobius"/>
    </source>
</evidence>
<keyword evidence="3" id="KW-0472">Membrane</keyword>
<dbReference type="PANTHER" id="PTHR22550:SF14">
    <property type="entry name" value="VWFA DOMAIN-CONTAINING PROTEIN"/>
    <property type="match status" value="1"/>
</dbReference>
<evidence type="ECO:0000259" key="4">
    <source>
        <dbReference type="Pfam" id="PF13519"/>
    </source>
</evidence>
<dbReference type="InterPro" id="IPR011990">
    <property type="entry name" value="TPR-like_helical_dom_sf"/>
</dbReference>
<keyword evidence="3" id="KW-1133">Transmembrane helix</keyword>
<dbReference type="eggNOG" id="COG0457">
    <property type="taxonomic scope" value="Bacteria"/>
</dbReference>
<reference evidence="5 6" key="1">
    <citation type="submission" date="2011-05" db="EMBL/GenBank/DDBJ databases">
        <title>Complete sequence of Thioalkalimicrobium cyclicum ALM1.</title>
        <authorList>
            <consortium name="US DOE Joint Genome Institute"/>
            <person name="Lucas S."/>
            <person name="Han J."/>
            <person name="Lapidus A."/>
            <person name="Cheng J.-F."/>
            <person name="Goodwin L."/>
            <person name="Pitluck S."/>
            <person name="Peters L."/>
            <person name="Mikhailova N."/>
            <person name="Davenport K."/>
            <person name="Han C."/>
            <person name="Tapia R."/>
            <person name="Land M."/>
            <person name="Hauser L."/>
            <person name="Kyrpides N."/>
            <person name="Ivanova N."/>
            <person name="Pagani I."/>
            <person name="Kappler U."/>
            <person name="Woyke T."/>
        </authorList>
    </citation>
    <scope>NUCLEOTIDE SEQUENCE [LARGE SCALE GENOMIC DNA]</scope>
    <source>
        <strain evidence="6">DSM 14477 / JCM 11371 / ALM1</strain>
    </source>
</reference>
<dbReference type="RefSeq" id="WP_013836195.1">
    <property type="nucleotide sequence ID" value="NC_015581.1"/>
</dbReference>
<feature type="repeat" description="TPR" evidence="1">
    <location>
        <begin position="426"/>
        <end position="459"/>
    </location>
</feature>
<evidence type="ECO:0000256" key="1">
    <source>
        <dbReference type="PROSITE-ProRule" id="PRU00339"/>
    </source>
</evidence>
<evidence type="ECO:0000256" key="2">
    <source>
        <dbReference type="SAM" id="MobiDB-lite"/>
    </source>
</evidence>
<keyword evidence="1" id="KW-0802">TPR repeat</keyword>
<dbReference type="InterPro" id="IPR002035">
    <property type="entry name" value="VWF_A"/>
</dbReference>
<feature type="transmembrane region" description="Helical" evidence="3">
    <location>
        <begin position="310"/>
        <end position="326"/>
    </location>
</feature>
<dbReference type="EMBL" id="CP002776">
    <property type="protein sequence ID" value="AEG32426.1"/>
    <property type="molecule type" value="Genomic_DNA"/>
</dbReference>
<name>F6DBM4_THICA</name>
<dbReference type="AlphaFoldDB" id="F6DBM4"/>
<dbReference type="SMART" id="SM00028">
    <property type="entry name" value="TPR"/>
    <property type="match status" value="1"/>
</dbReference>
<feature type="region of interest" description="Disordered" evidence="2">
    <location>
        <begin position="476"/>
        <end position="592"/>
    </location>
</feature>
<dbReference type="Gene3D" id="3.40.50.410">
    <property type="entry name" value="von Willebrand factor, type A domain"/>
    <property type="match status" value="1"/>
</dbReference>
<keyword evidence="3" id="KW-0812">Transmembrane</keyword>
<dbReference type="PANTHER" id="PTHR22550">
    <property type="entry name" value="SPORE GERMINATION PROTEIN"/>
    <property type="match status" value="1"/>
</dbReference>
<dbReference type="STRING" id="717773.Thicy_1669"/>
<dbReference type="OrthoDB" id="9807628at2"/>
<keyword evidence="6" id="KW-1185">Reference proteome</keyword>
<dbReference type="SUPFAM" id="SSF53300">
    <property type="entry name" value="vWA-like"/>
    <property type="match status" value="1"/>
</dbReference>
<dbReference type="Gene3D" id="1.25.40.10">
    <property type="entry name" value="Tetratricopeptide repeat domain"/>
    <property type="match status" value="1"/>
</dbReference>
<proteinExistence type="predicted"/>
<dbReference type="eggNOG" id="COG2304">
    <property type="taxonomic scope" value="Bacteria"/>
</dbReference>
<dbReference type="Pfam" id="PF13519">
    <property type="entry name" value="VWA_2"/>
    <property type="match status" value="1"/>
</dbReference>
<feature type="compositionally biased region" description="Polar residues" evidence="2">
    <location>
        <begin position="511"/>
        <end position="537"/>
    </location>
</feature>
<dbReference type="HOGENOM" id="CLU_024570_3_2_6"/>
<sequence length="648" mass="72501">MFSELIFIRPWWLLALIPSFILWLLFYRRIRQTSDWQTIIEPKFQPWLLGTQQQIKKTLPISLIGLLIIWLTGVIALAGPSWQTQTAPAQPNASGSIIVLDLSASMYADDLNPNRITRAQFKLTDFIRQNPELQLGLLAYAGTPHIITPLSQDATTLLNLLPHLTPSIMPRPGADAVAAFELASEMLNQIQLSHRHIIWLTDDIESDEINPIVQLITRQNIQLSIMSVGTQQGGVIHHPRLGLLKDNQDQLIIAPVPETRLAQVAQQTGGRYVRLRLDDQDLSSLLPQSLPSGRSTAAQSTQQVQHPVDFGVYFIILLLLLAMFAIRRGWLMNFTSVALMISLLSVNSLQPVWAENPTNEQPSPNWLQRLAPLFMTGDQRGYQAWLEQDYLAAEREFNDPNWHAASLYRIGGYQRAAELFAQDPSAQGQYNLGNSLALAGQLEEAITAYDRALKLKPDFSQAQENRNLVQQLLDQQPEAQDQANIPIPSQNDNEGEDDGGGGQASSDDNQNNQDESQADENANQEGDSNNESANGQNDETDTRGDGTGRPEAAEELDPGLIRDEEQATDDTGEEAADEVIDEEGAIPGNQTFDPQLRELRERDQSNQAWLNQIQDNPGRFLQRKFQYQIQQESQTSRSRSLDQGGKTW</sequence>
<dbReference type="SUPFAM" id="SSF48452">
    <property type="entry name" value="TPR-like"/>
    <property type="match status" value="1"/>
</dbReference>
<organism evidence="5 6">
    <name type="scientific">Thiomicrospira cyclica (strain DSM 14477 / JCM 11371 / ALM1)</name>
    <name type="common">Thioalkalimicrobium cyclicum</name>
    <dbReference type="NCBI Taxonomy" id="717773"/>
    <lineage>
        <taxon>Bacteria</taxon>
        <taxon>Pseudomonadati</taxon>
        <taxon>Pseudomonadota</taxon>
        <taxon>Gammaproteobacteria</taxon>
        <taxon>Thiotrichales</taxon>
        <taxon>Piscirickettsiaceae</taxon>
        <taxon>Thiomicrospira</taxon>
    </lineage>
</organism>
<feature type="transmembrane region" description="Helical" evidence="3">
    <location>
        <begin position="6"/>
        <end position="27"/>
    </location>
</feature>
<dbReference type="InterPro" id="IPR019734">
    <property type="entry name" value="TPR_rpt"/>
</dbReference>
<dbReference type="KEGG" id="tcy:Thicy_1669"/>
<feature type="compositionally biased region" description="Acidic residues" evidence="2">
    <location>
        <begin position="566"/>
        <end position="584"/>
    </location>
</feature>
<protein>
    <submittedName>
        <fullName evidence="5">Tetratricopeptide TPR_1 repeat-containing protein</fullName>
    </submittedName>
</protein>
<feature type="domain" description="VWFA" evidence="4">
    <location>
        <begin position="97"/>
        <end position="203"/>
    </location>
</feature>
<dbReference type="PROSITE" id="PS50005">
    <property type="entry name" value="TPR"/>
    <property type="match status" value="1"/>
</dbReference>
<dbReference type="Pfam" id="PF00515">
    <property type="entry name" value="TPR_1"/>
    <property type="match status" value="1"/>
</dbReference>
<accession>F6DBM4</accession>
<feature type="transmembrane region" description="Helical" evidence="3">
    <location>
        <begin position="61"/>
        <end position="82"/>
    </location>
</feature>
<evidence type="ECO:0000313" key="5">
    <source>
        <dbReference type="EMBL" id="AEG32426.1"/>
    </source>
</evidence>